<dbReference type="Proteomes" id="UP001221757">
    <property type="component" value="Unassembled WGS sequence"/>
</dbReference>
<feature type="compositionally biased region" description="Basic and acidic residues" evidence="1">
    <location>
        <begin position="59"/>
        <end position="73"/>
    </location>
</feature>
<evidence type="ECO:0000313" key="2">
    <source>
        <dbReference type="EMBL" id="KAJ7668878.1"/>
    </source>
</evidence>
<keyword evidence="3" id="KW-1185">Reference proteome</keyword>
<evidence type="ECO:0000256" key="1">
    <source>
        <dbReference type="SAM" id="MobiDB-lite"/>
    </source>
</evidence>
<reference evidence="2" key="1">
    <citation type="submission" date="2023-03" db="EMBL/GenBank/DDBJ databases">
        <title>Massive genome expansion in bonnet fungi (Mycena s.s.) driven by repeated elements and novel gene families across ecological guilds.</title>
        <authorList>
            <consortium name="Lawrence Berkeley National Laboratory"/>
            <person name="Harder C.B."/>
            <person name="Miyauchi S."/>
            <person name="Viragh M."/>
            <person name="Kuo A."/>
            <person name="Thoen E."/>
            <person name="Andreopoulos B."/>
            <person name="Lu D."/>
            <person name="Skrede I."/>
            <person name="Drula E."/>
            <person name="Henrissat B."/>
            <person name="Morin E."/>
            <person name="Kohler A."/>
            <person name="Barry K."/>
            <person name="LaButti K."/>
            <person name="Morin E."/>
            <person name="Salamov A."/>
            <person name="Lipzen A."/>
            <person name="Mereny Z."/>
            <person name="Hegedus B."/>
            <person name="Baldrian P."/>
            <person name="Stursova M."/>
            <person name="Weitz H."/>
            <person name="Taylor A."/>
            <person name="Grigoriev I.V."/>
            <person name="Nagy L.G."/>
            <person name="Martin F."/>
            <person name="Kauserud H."/>
        </authorList>
    </citation>
    <scope>NUCLEOTIDE SEQUENCE</scope>
    <source>
        <strain evidence="2">CBHHK067</strain>
    </source>
</reference>
<accession>A0AAD7G9F2</accession>
<sequence>MSDSDNGSPSYSAALKSLLSKAKRVKPLTPSASPRTQSERQEEHRMTRQVLDAVSAHMDATRKTEEESRESSRDLSVGSINPEAREREREQEPEEEEPDPVTSRFKSVVPEPPYIPSPLKATDFCKVLLDNAPTKATEREDNAFIRLFTGYEDTEAAWVKELEPLVVARQSWTDTCTASIANDQVEDLNEKLLVTHKLLASKPGLDRGVFFVDYVLRCIATLKFIWVWIERGEDRNWKTTYLDRACRHDNARLYDQRDEAPAGSQLRKGLDGQIKKAEQRFRSDHSRAILERKILALLYEHFGPGIFLDETWDAIGDSASKAAKRSVTFHKLSQQICTKLPTYPEVTEQTQDLPYPVLTYEQNADSLYRILRILSGSETVPDYVQAFMEAHPPKQYGMEWNWGYAEIE</sequence>
<proteinExistence type="predicted"/>
<organism evidence="2 3">
    <name type="scientific">Mycena rosella</name>
    <name type="common">Pink bonnet</name>
    <name type="synonym">Agaricus rosellus</name>
    <dbReference type="NCBI Taxonomy" id="1033263"/>
    <lineage>
        <taxon>Eukaryota</taxon>
        <taxon>Fungi</taxon>
        <taxon>Dikarya</taxon>
        <taxon>Basidiomycota</taxon>
        <taxon>Agaricomycotina</taxon>
        <taxon>Agaricomycetes</taxon>
        <taxon>Agaricomycetidae</taxon>
        <taxon>Agaricales</taxon>
        <taxon>Marasmiineae</taxon>
        <taxon>Mycenaceae</taxon>
        <taxon>Mycena</taxon>
    </lineage>
</organism>
<feature type="compositionally biased region" description="Polar residues" evidence="1">
    <location>
        <begin position="1"/>
        <end position="11"/>
    </location>
</feature>
<comment type="caution">
    <text evidence="2">The sequence shown here is derived from an EMBL/GenBank/DDBJ whole genome shotgun (WGS) entry which is preliminary data.</text>
</comment>
<evidence type="ECO:0000313" key="3">
    <source>
        <dbReference type="Proteomes" id="UP001221757"/>
    </source>
</evidence>
<dbReference type="AlphaFoldDB" id="A0AAD7G9F2"/>
<feature type="region of interest" description="Disordered" evidence="1">
    <location>
        <begin position="1"/>
        <end position="109"/>
    </location>
</feature>
<feature type="compositionally biased region" description="Basic and acidic residues" evidence="1">
    <location>
        <begin position="37"/>
        <end position="46"/>
    </location>
</feature>
<protein>
    <submittedName>
        <fullName evidence="2">Uncharacterized protein</fullName>
    </submittedName>
</protein>
<name>A0AAD7G9F2_MYCRO</name>
<dbReference type="EMBL" id="JARKIE010000192">
    <property type="protein sequence ID" value="KAJ7668878.1"/>
    <property type="molecule type" value="Genomic_DNA"/>
</dbReference>
<gene>
    <name evidence="2" type="ORF">B0H17DRAFT_1209851</name>
</gene>